<evidence type="ECO:0000313" key="2">
    <source>
        <dbReference type="Proteomes" id="UP000765509"/>
    </source>
</evidence>
<proteinExistence type="predicted"/>
<dbReference type="EMBL" id="AVOT02028576">
    <property type="protein sequence ID" value="MBW0521096.1"/>
    <property type="molecule type" value="Genomic_DNA"/>
</dbReference>
<comment type="caution">
    <text evidence="1">The sequence shown here is derived from an EMBL/GenBank/DDBJ whole genome shotgun (WGS) entry which is preliminary data.</text>
</comment>
<keyword evidence="2" id="KW-1185">Reference proteome</keyword>
<accession>A0A9Q3HWY3</accession>
<organism evidence="1 2">
    <name type="scientific">Austropuccinia psidii MF-1</name>
    <dbReference type="NCBI Taxonomy" id="1389203"/>
    <lineage>
        <taxon>Eukaryota</taxon>
        <taxon>Fungi</taxon>
        <taxon>Dikarya</taxon>
        <taxon>Basidiomycota</taxon>
        <taxon>Pucciniomycotina</taxon>
        <taxon>Pucciniomycetes</taxon>
        <taxon>Pucciniales</taxon>
        <taxon>Sphaerophragmiaceae</taxon>
        <taxon>Austropuccinia</taxon>
    </lineage>
</organism>
<dbReference type="Proteomes" id="UP000765509">
    <property type="component" value="Unassembled WGS sequence"/>
</dbReference>
<gene>
    <name evidence="1" type="ORF">O181_060811</name>
</gene>
<evidence type="ECO:0000313" key="1">
    <source>
        <dbReference type="EMBL" id="MBW0521096.1"/>
    </source>
</evidence>
<name>A0A9Q3HWY3_9BASI</name>
<sequence length="167" mass="19667">MENVFESCIFNSEKEKPITWFLKQKDRLSDLHPDMYDSMINMKILRKYGGELEHDTKRKCIEPCSAEDLINSMKDIITRNRIGQNWTRTPIESRIIPKTPMEEKRSDRPILKCNTCGRTSNLANNCTNKTKINKLKTIEEVKFSEEKRNLKRILQFLTIHQCMKISG</sequence>
<protein>
    <submittedName>
        <fullName evidence="1">Uncharacterized protein</fullName>
    </submittedName>
</protein>
<dbReference type="AlphaFoldDB" id="A0A9Q3HWY3"/>
<reference evidence="1" key="1">
    <citation type="submission" date="2021-03" db="EMBL/GenBank/DDBJ databases">
        <title>Draft genome sequence of rust myrtle Austropuccinia psidii MF-1, a brazilian biotype.</title>
        <authorList>
            <person name="Quecine M.C."/>
            <person name="Pachon D.M.R."/>
            <person name="Bonatelli M.L."/>
            <person name="Correr F.H."/>
            <person name="Franceschini L.M."/>
            <person name="Leite T.F."/>
            <person name="Margarido G.R.A."/>
            <person name="Almeida C.A."/>
            <person name="Ferrarezi J.A."/>
            <person name="Labate C.A."/>
        </authorList>
    </citation>
    <scope>NUCLEOTIDE SEQUENCE</scope>
    <source>
        <strain evidence="1">MF-1</strain>
    </source>
</reference>